<reference evidence="1 2" key="1">
    <citation type="submission" date="2018-06" db="EMBL/GenBank/DDBJ databases">
        <authorList>
            <consortium name="Pathogen Informatics"/>
            <person name="Doyle S."/>
        </authorList>
    </citation>
    <scope>NUCLEOTIDE SEQUENCE [LARGE SCALE GENOMIC DNA]</scope>
    <source>
        <strain evidence="1 2">NCTC10926</strain>
    </source>
</reference>
<keyword evidence="1" id="KW-0418">Kinase</keyword>
<dbReference type="Gene3D" id="3.30.70.890">
    <property type="entry name" value="GHMP kinase, C-terminal domain"/>
    <property type="match status" value="1"/>
</dbReference>
<organism evidence="1 2">
    <name type="scientific">Avibacterium paragallinarum</name>
    <name type="common">Haemophilus gallinarum</name>
    <dbReference type="NCBI Taxonomy" id="728"/>
    <lineage>
        <taxon>Bacteria</taxon>
        <taxon>Pseudomonadati</taxon>
        <taxon>Pseudomonadota</taxon>
        <taxon>Gammaproteobacteria</taxon>
        <taxon>Pasteurellales</taxon>
        <taxon>Pasteurellaceae</taxon>
        <taxon>Avibacterium</taxon>
    </lineage>
</organism>
<protein>
    <submittedName>
        <fullName evidence="1">Galactokinase</fullName>
        <ecNumber evidence="1">2.7.1.6</ecNumber>
    </submittedName>
</protein>
<evidence type="ECO:0000313" key="1">
    <source>
        <dbReference type="EMBL" id="SUV41004.1"/>
    </source>
</evidence>
<dbReference type="InterPro" id="IPR036554">
    <property type="entry name" value="GHMP_kinase_C_sf"/>
</dbReference>
<dbReference type="EC" id="2.7.1.6" evidence="1"/>
<evidence type="ECO:0000313" key="2">
    <source>
        <dbReference type="Proteomes" id="UP000254620"/>
    </source>
</evidence>
<sequence>MTGGGFGGCVVVVAPTEKVEAVRSIIVEKLRKKHRLKRRFLCLQGF</sequence>
<gene>
    <name evidence="1" type="primary">galK_5</name>
    <name evidence="1" type="ORF">NCTC10926_03064</name>
</gene>
<dbReference type="AlphaFoldDB" id="A0A380Z3V1"/>
<dbReference type="GO" id="GO:0004335">
    <property type="term" value="F:galactokinase activity"/>
    <property type="evidence" value="ECO:0007669"/>
    <property type="project" value="UniProtKB-EC"/>
</dbReference>
<dbReference type="EMBL" id="UFSW01000004">
    <property type="protein sequence ID" value="SUV41004.1"/>
    <property type="molecule type" value="Genomic_DNA"/>
</dbReference>
<name>A0A380Z3V1_AVIPA</name>
<dbReference type="SUPFAM" id="SSF55060">
    <property type="entry name" value="GHMP Kinase, C-terminal domain"/>
    <property type="match status" value="1"/>
</dbReference>
<dbReference type="Proteomes" id="UP000254620">
    <property type="component" value="Unassembled WGS sequence"/>
</dbReference>
<proteinExistence type="predicted"/>
<keyword evidence="1" id="KW-0808">Transferase</keyword>
<accession>A0A380Z3V1</accession>